<feature type="compositionally biased region" description="Basic residues" evidence="2">
    <location>
        <begin position="113"/>
        <end position="122"/>
    </location>
</feature>
<evidence type="ECO:0000313" key="3">
    <source>
        <dbReference type="EMBL" id="KAG8190571.1"/>
    </source>
</evidence>
<dbReference type="Proteomes" id="UP000827092">
    <property type="component" value="Unassembled WGS sequence"/>
</dbReference>
<keyword evidence="4" id="KW-1185">Reference proteome</keyword>
<proteinExistence type="predicted"/>
<feature type="region of interest" description="Disordered" evidence="2">
    <location>
        <begin position="60"/>
        <end position="80"/>
    </location>
</feature>
<organism evidence="3 4">
    <name type="scientific">Oedothorax gibbosus</name>
    <dbReference type="NCBI Taxonomy" id="931172"/>
    <lineage>
        <taxon>Eukaryota</taxon>
        <taxon>Metazoa</taxon>
        <taxon>Ecdysozoa</taxon>
        <taxon>Arthropoda</taxon>
        <taxon>Chelicerata</taxon>
        <taxon>Arachnida</taxon>
        <taxon>Araneae</taxon>
        <taxon>Araneomorphae</taxon>
        <taxon>Entelegynae</taxon>
        <taxon>Araneoidea</taxon>
        <taxon>Linyphiidae</taxon>
        <taxon>Erigoninae</taxon>
        <taxon>Oedothorax</taxon>
    </lineage>
</organism>
<reference evidence="3 4" key="1">
    <citation type="journal article" date="2022" name="Nat. Ecol. Evol.">
        <title>A masculinizing supergene underlies an exaggerated male reproductive morph in a spider.</title>
        <authorList>
            <person name="Hendrickx F."/>
            <person name="De Corte Z."/>
            <person name="Sonet G."/>
            <person name="Van Belleghem S.M."/>
            <person name="Kostlbacher S."/>
            <person name="Vangestel C."/>
        </authorList>
    </citation>
    <scope>NUCLEOTIDE SEQUENCE [LARGE SCALE GENOMIC DNA]</scope>
    <source>
        <strain evidence="3">W744_W776</strain>
    </source>
</reference>
<gene>
    <name evidence="3" type="ORF">JTE90_014048</name>
</gene>
<evidence type="ECO:0000256" key="1">
    <source>
        <dbReference type="SAM" id="Coils"/>
    </source>
</evidence>
<protein>
    <submittedName>
        <fullName evidence="3">Uncharacterized protein</fullName>
    </submittedName>
</protein>
<accession>A0AAV6V3W0</accession>
<evidence type="ECO:0000313" key="4">
    <source>
        <dbReference type="Proteomes" id="UP000827092"/>
    </source>
</evidence>
<evidence type="ECO:0000256" key="2">
    <source>
        <dbReference type="SAM" id="MobiDB-lite"/>
    </source>
</evidence>
<feature type="region of interest" description="Disordered" evidence="2">
    <location>
        <begin position="111"/>
        <end position="184"/>
    </location>
</feature>
<dbReference type="EMBL" id="JAFNEN010000180">
    <property type="protein sequence ID" value="KAG8190571.1"/>
    <property type="molecule type" value="Genomic_DNA"/>
</dbReference>
<name>A0AAV6V3W0_9ARAC</name>
<feature type="coiled-coil region" evidence="1">
    <location>
        <begin position="218"/>
        <end position="245"/>
    </location>
</feature>
<feature type="compositionally biased region" description="Low complexity" evidence="2">
    <location>
        <begin position="130"/>
        <end position="165"/>
    </location>
</feature>
<feature type="compositionally biased region" description="Acidic residues" evidence="2">
    <location>
        <begin position="166"/>
        <end position="177"/>
    </location>
</feature>
<comment type="caution">
    <text evidence="3">The sequence shown here is derived from an EMBL/GenBank/DDBJ whole genome shotgun (WGS) entry which is preliminary data.</text>
</comment>
<dbReference type="AlphaFoldDB" id="A0AAV6V3W0"/>
<sequence>MEQQCLANKYQLVTEKLNNSEDGPMNHLHIEKLNANGNSTSKNISIFKLYSKNHTEVPKNYSENPLHRDINHSTSPPKQISLESRHNETYENNNNNVSNNLAIVEKTFNKVHNQTKRRIPVRKRQDNSGVSTASDVSTSTSEDSASTSEDSASINEDSSSTTEDSTSSDDEDSEDDKTDTNAASWPANTWTEVLVLFSKDVKPDMPNDVEGSNVFQLISKALEHNRQAELEMLKLKERLKKLKLHHNGGLGSDHSDVNININAASPLGINADVRDRHSSYARSPSMLQIANGSPYLYDQAINDDMLEDEKRRFIRREGQFLRDAWLRYRMRQHQMFVRSAEDKQNHLNGSTVPKVMKMSDYEKQEYIRKGVEFLRKAWNQYKLKKYHQLKNSSDITSNSKPRQKSN</sequence>
<keyword evidence="1" id="KW-0175">Coiled coil</keyword>